<feature type="region of interest" description="Disordered" evidence="2">
    <location>
        <begin position="908"/>
        <end position="932"/>
    </location>
</feature>
<reference evidence="7" key="1">
    <citation type="submission" date="2017-02" db="UniProtKB">
        <authorList>
            <consortium name="WormBaseParasite"/>
        </authorList>
    </citation>
    <scope>IDENTIFICATION</scope>
</reference>
<evidence type="ECO:0000313" key="7">
    <source>
        <dbReference type="WBParaSite" id="NBR_0000942901-mRNA-1"/>
    </source>
</evidence>
<gene>
    <name evidence="5" type="ORF">NBR_LOCUS9430</name>
</gene>
<organism evidence="7">
    <name type="scientific">Nippostrongylus brasiliensis</name>
    <name type="common">Rat hookworm</name>
    <dbReference type="NCBI Taxonomy" id="27835"/>
    <lineage>
        <taxon>Eukaryota</taxon>
        <taxon>Metazoa</taxon>
        <taxon>Ecdysozoa</taxon>
        <taxon>Nematoda</taxon>
        <taxon>Chromadorea</taxon>
        <taxon>Rhabditida</taxon>
        <taxon>Rhabditina</taxon>
        <taxon>Rhabditomorpha</taxon>
        <taxon>Strongyloidea</taxon>
        <taxon>Heligmosomidae</taxon>
        <taxon>Nippostrongylus</taxon>
    </lineage>
</organism>
<keyword evidence="6" id="KW-1185">Reference proteome</keyword>
<feature type="region of interest" description="Disordered" evidence="2">
    <location>
        <begin position="1077"/>
        <end position="1096"/>
    </location>
</feature>
<dbReference type="Pfam" id="PF19019">
    <property type="entry name" value="Phlebo_G2_C"/>
    <property type="match status" value="1"/>
</dbReference>
<feature type="compositionally biased region" description="Basic and acidic residues" evidence="2">
    <location>
        <begin position="920"/>
        <end position="931"/>
    </location>
</feature>
<dbReference type="InterPro" id="IPR043603">
    <property type="entry name" value="Phlebo_G2_C"/>
</dbReference>
<evidence type="ECO:0000313" key="6">
    <source>
        <dbReference type="Proteomes" id="UP000271162"/>
    </source>
</evidence>
<evidence type="ECO:0000256" key="1">
    <source>
        <dbReference type="SAM" id="Coils"/>
    </source>
</evidence>
<feature type="region of interest" description="Disordered" evidence="2">
    <location>
        <begin position="234"/>
        <end position="288"/>
    </location>
</feature>
<dbReference type="EMBL" id="UYSL01020141">
    <property type="protein sequence ID" value="VDL73019.1"/>
    <property type="molecule type" value="Genomic_DNA"/>
</dbReference>
<feature type="domain" description="Phlebovirus glycoprotein G2 C-terminal" evidence="4">
    <location>
        <begin position="466"/>
        <end position="609"/>
    </location>
</feature>
<proteinExistence type="predicted"/>
<dbReference type="AlphaFoldDB" id="A0A0N4Y1E1"/>
<accession>A0A0N4Y1E1</accession>
<sequence>MSSSSATDAATETIIADCNDGDAPHMIGSWEQLGVSCPDHDLSVSFENILKRLEESLDDQIRGLAVTKRREILASVRGTVRGTLVKVAERLNVVTQTDEALFFDEAQLSPSELRVLLPMVTVHSKALCEVASILGCETAEVSGVVRSKCEEIVDLESRLSVQRSQLEEELREKDRKIGDFANQIKMLQERLKHLRDAHLESGGLPSSRRGENCSGTDDWHAVRSQLNLLKSGVQRSTEHHATEDELHDRAALSRASRRSHSKTPSRRSLSKESDSGSTSTDCEGRQNGVAKDQFGDMFAVFREVFKAQSVASVPKYDGRNSLTDFLRGLEVKFPISVWRDADRRDILANHLTGTALSLFKGLPQHVRNGSFADVNAQPPAVGKPCTYDVKVFGIAAKALIDTGSVVSIIPVSLLTQAREKDVDLDKSARIVGNVVAQVDHGISAELILNIDENIDQTIIDTTDEVCSVLDTNISGCYSCAQGATAEISCRSSGSNISAEIECDSESFTIPCSPYSETSKLHFYLTRAQIQMKCNVKCGSQPKEFEITGILKYIHGVHDGIKSTFGQQHNVTSEFDWPDISHIFSVYRQWYKTVIATLLFVMAALVFTYVYFSYACHTILFTSFKTMASYDNLRNKRKAEEQRLLNDLKHKRSNLKSIPTLPSESDVQRKLYTFLRQIIRWTQNHGLQDLFAEIQGSRPRHFARGEAALYRAKVENVWLRTNHLKEMCYNARDGMASCYEMYKFLILAQSATEESRAAFFTEDADGVMLEPKFSSEYIRMEMEFLDELLSNMQNEMNQAQIQMNNEDHSSELCEVKQMMADLQKTVEDTMCTIREEIRSQNERIVELINTVKITNETREEIRTILKDLKDDVTQVKTEIERKNDIEQRQRTPSEGEISEDVLDFDFEELGPSSKTASDTKQNTHESDPKPVEEEVMNTHTNFREDTSFLEWRRRDVLSQMESLEHAIKMSHRTPRRCFAYVNVMRPEEAYLRCAFCNEKGRHYSDCCPRYKDVNSRRKRIKCVLCLDTLHSARECRRPIKECVYCKSTNHHKAICTVPETVEETEWKLKELQKELADIEHRKRSSSSRSGQYHDDRD</sequence>
<feature type="compositionally biased region" description="Basic and acidic residues" evidence="2">
    <location>
        <begin position="236"/>
        <end position="251"/>
    </location>
</feature>
<name>A0A0N4Y1E1_NIPBR</name>
<feature type="coiled-coil region" evidence="1">
    <location>
        <begin position="152"/>
        <end position="197"/>
    </location>
</feature>
<keyword evidence="3" id="KW-0472">Membrane</keyword>
<protein>
    <submittedName>
        <fullName evidence="7">Phlebovirus_G2 domain-containing protein</fullName>
    </submittedName>
</protein>
<reference evidence="5 6" key="2">
    <citation type="submission" date="2018-11" db="EMBL/GenBank/DDBJ databases">
        <authorList>
            <consortium name="Pathogen Informatics"/>
        </authorList>
    </citation>
    <scope>NUCLEOTIDE SEQUENCE [LARGE SCALE GENOMIC DNA]</scope>
</reference>
<dbReference type="Gene3D" id="2.60.40.3770">
    <property type="match status" value="1"/>
</dbReference>
<feature type="transmembrane region" description="Helical" evidence="3">
    <location>
        <begin position="589"/>
        <end position="611"/>
    </location>
</feature>
<feature type="coiled-coil region" evidence="1">
    <location>
        <begin position="781"/>
        <end position="808"/>
    </location>
</feature>
<evidence type="ECO:0000313" key="5">
    <source>
        <dbReference type="EMBL" id="VDL73019.1"/>
    </source>
</evidence>
<evidence type="ECO:0000259" key="4">
    <source>
        <dbReference type="Pfam" id="PF19019"/>
    </source>
</evidence>
<dbReference type="WBParaSite" id="NBR_0000942901-mRNA-1">
    <property type="protein sequence ID" value="NBR_0000942901-mRNA-1"/>
    <property type="gene ID" value="NBR_0000942901"/>
</dbReference>
<keyword evidence="1" id="KW-0175">Coiled coil</keyword>
<keyword evidence="3" id="KW-1133">Transmembrane helix</keyword>
<evidence type="ECO:0000256" key="2">
    <source>
        <dbReference type="SAM" id="MobiDB-lite"/>
    </source>
</evidence>
<feature type="compositionally biased region" description="Basic residues" evidence="2">
    <location>
        <begin position="255"/>
        <end position="265"/>
    </location>
</feature>
<dbReference type="Proteomes" id="UP000271162">
    <property type="component" value="Unassembled WGS sequence"/>
</dbReference>
<feature type="coiled-coil region" evidence="1">
    <location>
        <begin position="857"/>
        <end position="884"/>
    </location>
</feature>
<evidence type="ECO:0000256" key="3">
    <source>
        <dbReference type="SAM" id="Phobius"/>
    </source>
</evidence>
<keyword evidence="3" id="KW-0812">Transmembrane</keyword>